<dbReference type="GO" id="GO:0006952">
    <property type="term" value="P:defense response"/>
    <property type="evidence" value="ECO:0007669"/>
    <property type="project" value="UniProtKB-KW"/>
</dbReference>
<dbReference type="Pfam" id="PF18052">
    <property type="entry name" value="Rx_N"/>
    <property type="match status" value="1"/>
</dbReference>
<dbReference type="Gene3D" id="1.20.5.4130">
    <property type="match status" value="1"/>
</dbReference>
<sequence>MAEVGVALLSTVVQVVFDKLASPDVADLIRGKKLTQGLLRKLKIAVLSVNAVLEDAEEKQLTKPFVKDWIDELKDALYDADDIMDAIATEAMRSKLVAEFHTATGKVRSSISTFLEVKGSE</sequence>
<dbReference type="OrthoDB" id="1743675at2759"/>
<keyword evidence="2" id="KW-0547">Nucleotide-binding</keyword>
<dbReference type="AlphaFoldDB" id="A0A6A1WS95"/>
<dbReference type="InterPro" id="IPR041118">
    <property type="entry name" value="Rx_N"/>
</dbReference>
<name>A0A6A1WS95_9ROSI</name>
<evidence type="ECO:0000256" key="1">
    <source>
        <dbReference type="ARBA" id="ARBA00022737"/>
    </source>
</evidence>
<keyword evidence="6" id="KW-1185">Reference proteome</keyword>
<keyword evidence="1" id="KW-0677">Repeat</keyword>
<evidence type="ECO:0000313" key="6">
    <source>
        <dbReference type="Proteomes" id="UP000516437"/>
    </source>
</evidence>
<dbReference type="EMBL" id="RXIC02000019">
    <property type="protein sequence ID" value="KAB1227546.1"/>
    <property type="molecule type" value="Genomic_DNA"/>
</dbReference>
<feature type="domain" description="Disease resistance N-terminal" evidence="4">
    <location>
        <begin position="9"/>
        <end position="101"/>
    </location>
</feature>
<dbReference type="Proteomes" id="UP000516437">
    <property type="component" value="Chromosome 1"/>
</dbReference>
<comment type="caution">
    <text evidence="5">The sequence shown here is derived from an EMBL/GenBank/DDBJ whole genome shotgun (WGS) entry which is preliminary data.</text>
</comment>
<dbReference type="GO" id="GO:0000166">
    <property type="term" value="F:nucleotide binding"/>
    <property type="evidence" value="ECO:0007669"/>
    <property type="project" value="UniProtKB-KW"/>
</dbReference>
<gene>
    <name evidence="5" type="ORF">CJ030_MR1G019994</name>
</gene>
<accession>A0A6A1WS95</accession>
<evidence type="ECO:0000313" key="5">
    <source>
        <dbReference type="EMBL" id="KAB1227546.1"/>
    </source>
</evidence>
<keyword evidence="3" id="KW-0611">Plant defense</keyword>
<proteinExistence type="predicted"/>
<organism evidence="5 6">
    <name type="scientific">Morella rubra</name>
    <name type="common">Chinese bayberry</name>
    <dbReference type="NCBI Taxonomy" id="262757"/>
    <lineage>
        <taxon>Eukaryota</taxon>
        <taxon>Viridiplantae</taxon>
        <taxon>Streptophyta</taxon>
        <taxon>Embryophyta</taxon>
        <taxon>Tracheophyta</taxon>
        <taxon>Spermatophyta</taxon>
        <taxon>Magnoliopsida</taxon>
        <taxon>eudicotyledons</taxon>
        <taxon>Gunneridae</taxon>
        <taxon>Pentapetalae</taxon>
        <taxon>rosids</taxon>
        <taxon>fabids</taxon>
        <taxon>Fagales</taxon>
        <taxon>Myricaceae</taxon>
        <taxon>Morella</taxon>
    </lineage>
</organism>
<reference evidence="5 6" key="1">
    <citation type="journal article" date="2019" name="Plant Biotechnol. J.">
        <title>The red bayberry genome and genetic basis of sex determination.</title>
        <authorList>
            <person name="Jia H.M."/>
            <person name="Jia H.J."/>
            <person name="Cai Q.L."/>
            <person name="Wang Y."/>
            <person name="Zhao H.B."/>
            <person name="Yang W.F."/>
            <person name="Wang G.Y."/>
            <person name="Li Y.H."/>
            <person name="Zhan D.L."/>
            <person name="Shen Y.T."/>
            <person name="Niu Q.F."/>
            <person name="Chang L."/>
            <person name="Qiu J."/>
            <person name="Zhao L."/>
            <person name="Xie H.B."/>
            <person name="Fu W.Y."/>
            <person name="Jin J."/>
            <person name="Li X.W."/>
            <person name="Jiao Y."/>
            <person name="Zhou C.C."/>
            <person name="Tu T."/>
            <person name="Chai C.Y."/>
            <person name="Gao J.L."/>
            <person name="Fan L.J."/>
            <person name="van de Weg E."/>
            <person name="Wang J.Y."/>
            <person name="Gao Z.S."/>
        </authorList>
    </citation>
    <scope>NUCLEOTIDE SEQUENCE [LARGE SCALE GENOMIC DNA]</scope>
    <source>
        <tissue evidence="5">Leaves</tissue>
    </source>
</reference>
<evidence type="ECO:0000256" key="2">
    <source>
        <dbReference type="ARBA" id="ARBA00022741"/>
    </source>
</evidence>
<evidence type="ECO:0000256" key="3">
    <source>
        <dbReference type="ARBA" id="ARBA00022821"/>
    </source>
</evidence>
<evidence type="ECO:0000259" key="4">
    <source>
        <dbReference type="Pfam" id="PF18052"/>
    </source>
</evidence>
<protein>
    <submittedName>
        <fullName evidence="5">Putative disease resistance RPP13-like protein 1</fullName>
    </submittedName>
</protein>